<reference evidence="2 3" key="1">
    <citation type="submission" date="2016-03" db="EMBL/GenBank/DDBJ databases">
        <title>Acetic acid bacteria sequencing.</title>
        <authorList>
            <person name="Brandt J."/>
            <person name="Jakob F."/>
            <person name="Vogel R.F."/>
        </authorList>
    </citation>
    <scope>NUCLEOTIDE SEQUENCE [LARGE SCALE GENOMIC DNA]</scope>
    <source>
        <strain evidence="2 3">TMW2.1153</strain>
    </source>
</reference>
<evidence type="ECO:0000313" key="3">
    <source>
        <dbReference type="Proteomes" id="UP000188937"/>
    </source>
</evidence>
<evidence type="ECO:0000256" key="1">
    <source>
        <dbReference type="SAM" id="SignalP"/>
    </source>
</evidence>
<sequence length="316" mass="32700">MKKTSLIVALLLCTVLSGCSGATKDETVQDQDLAYQQSMDAGRQALAIERYSVAERSYREATRLALRRDDVGAISDAAYNLAVTQLAADHASDALQTVQNARSALAMRQGGEAHAATGGLPQSSHGAGTVEAGASALSLVAAASAFRLNDLGTAAREARIATQSPDTDVALRGAFVSGLVAARQSDTTTLMAAIGTLQAAKPPQSAVQKGDLAELQACYSLNSNPQKAMSHAADAVSLRRETGDYRAMARALALEAQAARQAGQGSRANELLVQAAQSLGARAGTDTKADPLAAQYMREAGSLARIQPFKAGETTP</sequence>
<dbReference type="RefSeq" id="WP_077812761.1">
    <property type="nucleotide sequence ID" value="NZ_CP014692.1"/>
</dbReference>
<keyword evidence="1" id="KW-0732">Signal</keyword>
<dbReference type="Proteomes" id="UP000188937">
    <property type="component" value="Chromosome"/>
</dbReference>
<dbReference type="AlphaFoldDB" id="A0A1U9KFY7"/>
<accession>A0A1U9KFY7</accession>
<dbReference type="STRING" id="435.A0U92_07960"/>
<dbReference type="KEGG" id="aace:A0U92_07960"/>
<dbReference type="EMBL" id="CP014692">
    <property type="protein sequence ID" value="AQS84722.1"/>
    <property type="molecule type" value="Genomic_DNA"/>
</dbReference>
<dbReference type="PROSITE" id="PS51257">
    <property type="entry name" value="PROKAR_LIPOPROTEIN"/>
    <property type="match status" value="1"/>
</dbReference>
<protein>
    <recommendedName>
        <fullName evidence="4">MalT-like TPR region domain-containing protein</fullName>
    </recommendedName>
</protein>
<keyword evidence="3" id="KW-1185">Reference proteome</keyword>
<feature type="chain" id="PRO_5012821121" description="MalT-like TPR region domain-containing protein" evidence="1">
    <location>
        <begin position="25"/>
        <end position="316"/>
    </location>
</feature>
<gene>
    <name evidence="2" type="ORF">A0U92_07960</name>
</gene>
<name>A0A1U9KFY7_ACEAC</name>
<feature type="signal peptide" evidence="1">
    <location>
        <begin position="1"/>
        <end position="24"/>
    </location>
</feature>
<proteinExistence type="predicted"/>
<dbReference type="OrthoDB" id="7375477at2"/>
<evidence type="ECO:0008006" key="4">
    <source>
        <dbReference type="Google" id="ProtNLM"/>
    </source>
</evidence>
<evidence type="ECO:0000313" key="2">
    <source>
        <dbReference type="EMBL" id="AQS84722.1"/>
    </source>
</evidence>
<organism evidence="2 3">
    <name type="scientific">Acetobacter aceti</name>
    <dbReference type="NCBI Taxonomy" id="435"/>
    <lineage>
        <taxon>Bacteria</taxon>
        <taxon>Pseudomonadati</taxon>
        <taxon>Pseudomonadota</taxon>
        <taxon>Alphaproteobacteria</taxon>
        <taxon>Acetobacterales</taxon>
        <taxon>Acetobacteraceae</taxon>
        <taxon>Acetobacter</taxon>
        <taxon>Acetobacter subgen. Acetobacter</taxon>
    </lineage>
</organism>